<protein>
    <submittedName>
        <fullName evidence="1">Uncharacterized protein</fullName>
    </submittedName>
</protein>
<sequence length="63" mass="7226">MLLLSTWSAGRQAIANSSTSAWVERPDFAIDEIREVVFKRLDILRADYDDTKVKQLEITGKRT</sequence>
<organism evidence="1 2">
    <name type="scientific">Aspergillus glaucus CBS 516.65</name>
    <dbReference type="NCBI Taxonomy" id="1160497"/>
    <lineage>
        <taxon>Eukaryota</taxon>
        <taxon>Fungi</taxon>
        <taxon>Dikarya</taxon>
        <taxon>Ascomycota</taxon>
        <taxon>Pezizomycotina</taxon>
        <taxon>Eurotiomycetes</taxon>
        <taxon>Eurotiomycetidae</taxon>
        <taxon>Eurotiales</taxon>
        <taxon>Aspergillaceae</taxon>
        <taxon>Aspergillus</taxon>
        <taxon>Aspergillus subgen. Aspergillus</taxon>
    </lineage>
</organism>
<evidence type="ECO:0000313" key="2">
    <source>
        <dbReference type="Proteomes" id="UP000184300"/>
    </source>
</evidence>
<dbReference type="AlphaFoldDB" id="A0A1L9VLQ8"/>
<keyword evidence="2" id="KW-1185">Reference proteome</keyword>
<evidence type="ECO:0000313" key="1">
    <source>
        <dbReference type="EMBL" id="OJJ84810.1"/>
    </source>
</evidence>
<dbReference type="VEuPathDB" id="FungiDB:ASPGLDRAFT_35267"/>
<dbReference type="GeneID" id="34460800"/>
<dbReference type="EMBL" id="KV878896">
    <property type="protein sequence ID" value="OJJ84810.1"/>
    <property type="molecule type" value="Genomic_DNA"/>
</dbReference>
<proteinExistence type="predicted"/>
<name>A0A1L9VLQ8_ASPGL</name>
<reference evidence="2" key="1">
    <citation type="journal article" date="2017" name="Genome Biol.">
        <title>Comparative genomics reveals high biological diversity and specific adaptations in the industrially and medically important fungal genus Aspergillus.</title>
        <authorList>
            <person name="de Vries R.P."/>
            <person name="Riley R."/>
            <person name="Wiebenga A."/>
            <person name="Aguilar-Osorio G."/>
            <person name="Amillis S."/>
            <person name="Uchima C.A."/>
            <person name="Anderluh G."/>
            <person name="Asadollahi M."/>
            <person name="Askin M."/>
            <person name="Barry K."/>
            <person name="Battaglia E."/>
            <person name="Bayram O."/>
            <person name="Benocci T."/>
            <person name="Braus-Stromeyer S.A."/>
            <person name="Caldana C."/>
            <person name="Canovas D."/>
            <person name="Cerqueira G.C."/>
            <person name="Chen F."/>
            <person name="Chen W."/>
            <person name="Choi C."/>
            <person name="Clum A."/>
            <person name="Dos Santos R.A."/>
            <person name="Damasio A.R."/>
            <person name="Diallinas G."/>
            <person name="Emri T."/>
            <person name="Fekete E."/>
            <person name="Flipphi M."/>
            <person name="Freyberg S."/>
            <person name="Gallo A."/>
            <person name="Gournas C."/>
            <person name="Habgood R."/>
            <person name="Hainaut M."/>
            <person name="Harispe M.L."/>
            <person name="Henrissat B."/>
            <person name="Hilden K.S."/>
            <person name="Hope R."/>
            <person name="Hossain A."/>
            <person name="Karabika E."/>
            <person name="Karaffa L."/>
            <person name="Karanyi Z."/>
            <person name="Krasevec N."/>
            <person name="Kuo A."/>
            <person name="Kusch H."/>
            <person name="LaButti K."/>
            <person name="Lagendijk E.L."/>
            <person name="Lapidus A."/>
            <person name="Levasseur A."/>
            <person name="Lindquist E."/>
            <person name="Lipzen A."/>
            <person name="Logrieco A.F."/>
            <person name="MacCabe A."/>
            <person name="Maekelae M.R."/>
            <person name="Malavazi I."/>
            <person name="Melin P."/>
            <person name="Meyer V."/>
            <person name="Mielnichuk N."/>
            <person name="Miskei M."/>
            <person name="Molnar A.P."/>
            <person name="Mule G."/>
            <person name="Ngan C.Y."/>
            <person name="Orejas M."/>
            <person name="Orosz E."/>
            <person name="Ouedraogo J.P."/>
            <person name="Overkamp K.M."/>
            <person name="Park H.-S."/>
            <person name="Perrone G."/>
            <person name="Piumi F."/>
            <person name="Punt P.J."/>
            <person name="Ram A.F."/>
            <person name="Ramon A."/>
            <person name="Rauscher S."/>
            <person name="Record E."/>
            <person name="Riano-Pachon D.M."/>
            <person name="Robert V."/>
            <person name="Roehrig J."/>
            <person name="Ruller R."/>
            <person name="Salamov A."/>
            <person name="Salih N.S."/>
            <person name="Samson R.A."/>
            <person name="Sandor E."/>
            <person name="Sanguinetti M."/>
            <person name="Schuetze T."/>
            <person name="Sepcic K."/>
            <person name="Shelest E."/>
            <person name="Sherlock G."/>
            <person name="Sophianopoulou V."/>
            <person name="Squina F.M."/>
            <person name="Sun H."/>
            <person name="Susca A."/>
            <person name="Todd R.B."/>
            <person name="Tsang A."/>
            <person name="Unkles S.E."/>
            <person name="van de Wiele N."/>
            <person name="van Rossen-Uffink D."/>
            <person name="Oliveira J.V."/>
            <person name="Vesth T.C."/>
            <person name="Visser J."/>
            <person name="Yu J.-H."/>
            <person name="Zhou M."/>
            <person name="Andersen M.R."/>
            <person name="Archer D.B."/>
            <person name="Baker S.E."/>
            <person name="Benoit I."/>
            <person name="Brakhage A.A."/>
            <person name="Braus G.H."/>
            <person name="Fischer R."/>
            <person name="Frisvad J.C."/>
            <person name="Goldman G.H."/>
            <person name="Houbraken J."/>
            <person name="Oakley B."/>
            <person name="Pocsi I."/>
            <person name="Scazzocchio C."/>
            <person name="Seiboth B."/>
            <person name="vanKuyk P.A."/>
            <person name="Wortman J."/>
            <person name="Dyer P.S."/>
            <person name="Grigoriev I.V."/>
        </authorList>
    </citation>
    <scope>NUCLEOTIDE SEQUENCE [LARGE SCALE GENOMIC DNA]</scope>
    <source>
        <strain evidence="2">CBS 516.65</strain>
    </source>
</reference>
<dbReference type="Proteomes" id="UP000184300">
    <property type="component" value="Unassembled WGS sequence"/>
</dbReference>
<accession>A0A1L9VLQ8</accession>
<dbReference type="RefSeq" id="XP_022401508.1">
    <property type="nucleotide sequence ID" value="XM_022544539.1"/>
</dbReference>
<gene>
    <name evidence="1" type="ORF">ASPGLDRAFT_35267</name>
</gene>